<dbReference type="SMART" id="SM00342">
    <property type="entry name" value="HTH_ARAC"/>
    <property type="match status" value="1"/>
</dbReference>
<evidence type="ECO:0000256" key="3">
    <source>
        <dbReference type="ARBA" id="ARBA00023163"/>
    </source>
</evidence>
<dbReference type="InterPro" id="IPR009057">
    <property type="entry name" value="Homeodomain-like_sf"/>
</dbReference>
<keyword evidence="6" id="KW-1185">Reference proteome</keyword>
<reference evidence="5" key="2">
    <citation type="submission" date="2020-09" db="EMBL/GenBank/DDBJ databases">
        <authorList>
            <person name="Sun Q."/>
            <person name="Sedlacek I."/>
        </authorList>
    </citation>
    <scope>NUCLEOTIDE SEQUENCE</scope>
    <source>
        <strain evidence="5">CCM 7905</strain>
    </source>
</reference>
<dbReference type="Pfam" id="PF14525">
    <property type="entry name" value="AraC_binding_2"/>
    <property type="match status" value="1"/>
</dbReference>
<comment type="caution">
    <text evidence="5">The sequence shown here is derived from an EMBL/GenBank/DDBJ whole genome shotgun (WGS) entry which is preliminary data.</text>
</comment>
<dbReference type="Gene3D" id="1.10.10.60">
    <property type="entry name" value="Homeodomain-like"/>
    <property type="match status" value="1"/>
</dbReference>
<dbReference type="GO" id="GO:0043565">
    <property type="term" value="F:sequence-specific DNA binding"/>
    <property type="evidence" value="ECO:0007669"/>
    <property type="project" value="InterPro"/>
</dbReference>
<reference evidence="5" key="1">
    <citation type="journal article" date="2014" name="Int. J. Syst. Evol. Microbiol.">
        <title>Complete genome sequence of Corynebacterium casei LMG S-19264T (=DSM 44701T), isolated from a smear-ripened cheese.</title>
        <authorList>
            <consortium name="US DOE Joint Genome Institute (JGI-PGF)"/>
            <person name="Walter F."/>
            <person name="Albersmeier A."/>
            <person name="Kalinowski J."/>
            <person name="Ruckert C."/>
        </authorList>
    </citation>
    <scope>NUCLEOTIDE SEQUENCE</scope>
    <source>
        <strain evidence="5">CCM 7905</strain>
    </source>
</reference>
<keyword evidence="2" id="KW-0238">DNA-binding</keyword>
<dbReference type="PROSITE" id="PS01124">
    <property type="entry name" value="HTH_ARAC_FAMILY_2"/>
    <property type="match status" value="1"/>
</dbReference>
<dbReference type="InterPro" id="IPR018060">
    <property type="entry name" value="HTH_AraC"/>
</dbReference>
<dbReference type="PANTHER" id="PTHR46796:SF6">
    <property type="entry name" value="ARAC SUBFAMILY"/>
    <property type="match status" value="1"/>
</dbReference>
<gene>
    <name evidence="5" type="ORF">GCM10007304_36100</name>
</gene>
<dbReference type="RefSeq" id="WP_188546291.1">
    <property type="nucleotide sequence ID" value="NZ_BMCU01000004.1"/>
</dbReference>
<evidence type="ECO:0000313" key="5">
    <source>
        <dbReference type="EMBL" id="GGG18907.1"/>
    </source>
</evidence>
<dbReference type="PANTHER" id="PTHR46796">
    <property type="entry name" value="HTH-TYPE TRANSCRIPTIONAL ACTIVATOR RHAS-RELATED"/>
    <property type="match status" value="1"/>
</dbReference>
<dbReference type="EMBL" id="BMCU01000004">
    <property type="protein sequence ID" value="GGG18907.1"/>
    <property type="molecule type" value="Genomic_DNA"/>
</dbReference>
<evidence type="ECO:0000313" key="6">
    <source>
        <dbReference type="Proteomes" id="UP000654257"/>
    </source>
</evidence>
<dbReference type="InterPro" id="IPR035418">
    <property type="entry name" value="AraC-bd_2"/>
</dbReference>
<protein>
    <submittedName>
        <fullName evidence="5">AraC family transcriptional regulator</fullName>
    </submittedName>
</protein>
<evidence type="ECO:0000256" key="1">
    <source>
        <dbReference type="ARBA" id="ARBA00023015"/>
    </source>
</evidence>
<accession>A0A917LFV4</accession>
<name>A0A917LFV4_9NOCA</name>
<dbReference type="SUPFAM" id="SSF46689">
    <property type="entry name" value="Homeodomain-like"/>
    <property type="match status" value="1"/>
</dbReference>
<evidence type="ECO:0000256" key="2">
    <source>
        <dbReference type="ARBA" id="ARBA00023125"/>
    </source>
</evidence>
<dbReference type="InterPro" id="IPR050204">
    <property type="entry name" value="AraC_XylS_family_regulators"/>
</dbReference>
<sequence>MGPLAFRTPTLFEVGRGRADRWEKHNAETLIALECHSEGPFRALEANLQLDRVHLALVRADHHRVDRSAALVESHPSDSIAIYAVLAGRSVIDGAVGRSTVTAGQVIALDPDAPFARDFDGGVHELVVKVPRSVLGDVDLTAPLISDDIYSRALIASVSRAVRRTEAPSPDEDTILDLVLAVATGGRAEATVMRRAAARAFVDRHFADADLSAADVAAGVGISERQLSRVFAAAGTSVPRYVLGRRLDAAYALLLRSPELTTGVVAARCGFTSTAHFSRSFVGRFGVHAGRVNTR</sequence>
<keyword evidence="1" id="KW-0805">Transcription regulation</keyword>
<dbReference type="AlphaFoldDB" id="A0A917LFV4"/>
<organism evidence="5 6">
    <name type="scientific">Rhodococcoides trifolii</name>
    <dbReference type="NCBI Taxonomy" id="908250"/>
    <lineage>
        <taxon>Bacteria</taxon>
        <taxon>Bacillati</taxon>
        <taxon>Actinomycetota</taxon>
        <taxon>Actinomycetes</taxon>
        <taxon>Mycobacteriales</taxon>
        <taxon>Nocardiaceae</taxon>
        <taxon>Rhodococcoides</taxon>
    </lineage>
</organism>
<dbReference type="Proteomes" id="UP000654257">
    <property type="component" value="Unassembled WGS sequence"/>
</dbReference>
<keyword evidence="3" id="KW-0804">Transcription</keyword>
<dbReference type="Pfam" id="PF12833">
    <property type="entry name" value="HTH_18"/>
    <property type="match status" value="1"/>
</dbReference>
<proteinExistence type="predicted"/>
<feature type="domain" description="HTH araC/xylS-type" evidence="4">
    <location>
        <begin position="196"/>
        <end position="295"/>
    </location>
</feature>
<dbReference type="GO" id="GO:0003700">
    <property type="term" value="F:DNA-binding transcription factor activity"/>
    <property type="evidence" value="ECO:0007669"/>
    <property type="project" value="InterPro"/>
</dbReference>
<evidence type="ECO:0000259" key="4">
    <source>
        <dbReference type="PROSITE" id="PS01124"/>
    </source>
</evidence>